<dbReference type="GO" id="GO:0016811">
    <property type="term" value="F:hydrolase activity, acting on carbon-nitrogen (but not peptide) bonds, in linear amides"/>
    <property type="evidence" value="ECO:0007669"/>
    <property type="project" value="InterPro"/>
</dbReference>
<dbReference type="Gene3D" id="3.60.20.10">
    <property type="entry name" value="Glutamine Phosphoribosylpyrophosphate, subunit 1, domain 1"/>
    <property type="match status" value="1"/>
</dbReference>
<evidence type="ECO:0000256" key="3">
    <source>
        <dbReference type="ARBA" id="ARBA00023145"/>
    </source>
</evidence>
<dbReference type="InterPro" id="IPR002692">
    <property type="entry name" value="S45"/>
</dbReference>
<proteinExistence type="inferred from homology"/>
<keyword evidence="6" id="KW-1185">Reference proteome</keyword>
<dbReference type="Gene3D" id="1.10.1400.10">
    <property type="match status" value="1"/>
</dbReference>
<dbReference type="InterPro" id="IPR014395">
    <property type="entry name" value="Pen/GL7ACA/AHL_acylase"/>
</dbReference>
<dbReference type="EMBL" id="LDAU01000077">
    <property type="protein sequence ID" value="KRX07979.1"/>
    <property type="molecule type" value="Genomic_DNA"/>
</dbReference>
<feature type="signal peptide" evidence="4">
    <location>
        <begin position="1"/>
        <end position="23"/>
    </location>
</feature>
<evidence type="ECO:0008006" key="7">
    <source>
        <dbReference type="Google" id="ProtNLM"/>
    </source>
</evidence>
<dbReference type="Pfam" id="PF01804">
    <property type="entry name" value="Penicil_amidase"/>
    <property type="match status" value="1"/>
</dbReference>
<dbReference type="AlphaFoldDB" id="A0A0V0R0N1"/>
<keyword evidence="3" id="KW-0865">Zymogen</keyword>
<dbReference type="InterPro" id="IPR029055">
    <property type="entry name" value="Ntn_hydrolases_N"/>
</dbReference>
<dbReference type="Proteomes" id="UP000054937">
    <property type="component" value="Unassembled WGS sequence"/>
</dbReference>
<organism evidence="5 6">
    <name type="scientific">Pseudocohnilembus persalinus</name>
    <name type="common">Ciliate</name>
    <dbReference type="NCBI Taxonomy" id="266149"/>
    <lineage>
        <taxon>Eukaryota</taxon>
        <taxon>Sar</taxon>
        <taxon>Alveolata</taxon>
        <taxon>Ciliophora</taxon>
        <taxon>Intramacronucleata</taxon>
        <taxon>Oligohymenophorea</taxon>
        <taxon>Scuticociliatia</taxon>
        <taxon>Philasterida</taxon>
        <taxon>Pseudocohnilembidae</taxon>
        <taxon>Pseudocohnilembus</taxon>
    </lineage>
</organism>
<evidence type="ECO:0000313" key="6">
    <source>
        <dbReference type="Proteomes" id="UP000054937"/>
    </source>
</evidence>
<dbReference type="InterPro" id="IPR043146">
    <property type="entry name" value="Penicillin_amidase_N_B-knob"/>
</dbReference>
<keyword evidence="4" id="KW-0732">Signal</keyword>
<feature type="chain" id="PRO_5006867662" description="Penicillin acylase family protein" evidence="4">
    <location>
        <begin position="24"/>
        <end position="814"/>
    </location>
</feature>
<dbReference type="OMA" id="EMDVRRH"/>
<dbReference type="PANTHER" id="PTHR34218:SF4">
    <property type="entry name" value="ACYL-HOMOSERINE LACTONE ACYLASE QUIP"/>
    <property type="match status" value="1"/>
</dbReference>
<protein>
    <recommendedName>
        <fullName evidence="7">Penicillin acylase family protein</fullName>
    </recommendedName>
</protein>
<comment type="caution">
    <text evidence="5">The sequence shown here is derived from an EMBL/GenBank/DDBJ whole genome shotgun (WGS) entry which is preliminary data.</text>
</comment>
<dbReference type="OrthoDB" id="312624at2759"/>
<reference evidence="5 6" key="1">
    <citation type="journal article" date="2015" name="Sci. Rep.">
        <title>Genome of the facultative scuticociliatosis pathogen Pseudocohnilembus persalinus provides insight into its virulence through horizontal gene transfer.</title>
        <authorList>
            <person name="Xiong J."/>
            <person name="Wang G."/>
            <person name="Cheng J."/>
            <person name="Tian M."/>
            <person name="Pan X."/>
            <person name="Warren A."/>
            <person name="Jiang C."/>
            <person name="Yuan D."/>
            <person name="Miao W."/>
        </authorList>
    </citation>
    <scope>NUCLEOTIDE SEQUENCE [LARGE SCALE GENOMIC DNA]</scope>
    <source>
        <strain evidence="5">36N120E</strain>
    </source>
</reference>
<sequence>MGFLRKTAILFVILVVVLYYGQKSKYQGVVFHNQEKYGDIKIYREKEHGIPHILAEDLTGACYGQGYVHAQDRLFQMHMKRLFGTGRLSEFLGPMLIQVDEMMREIGLFNIAKESASSLKSGAKSCLQAYSDGINDYVNSLSVLPYEFYLTQMSWEDWTIEDCIVQGKLLTWTVSVDHIYEIYRTKLAKVVGEEKTREYFALGSEYQFINTEILNDEDLKQHGNYEEYQKISNYTDLGEVFKRLALDMNDDLQQFEGIEQLSSPPGSNSWVISGEYTDTGKPLLANDPHLPNNMPTIWYQQEMMYKHNGKQRSSIGVSIPGMPCIFIGKFDHYAHGVTILFADISDLYLEQIDFENQKYKVDEEWKDLQIRQEIIKVKGRQDVIMDRFETHRGPILRTLFNKNLKKPVLTVEPVSFAWVGNKRDQFHDVLYDILLIEDGDQLVKSAHKMPGPGCTVTYATDKDDIGFLGVGNKPIRKNQRYGAMMKLGNTTEYDWIGEQDPEDWPQIVNPKKGYIVTANNKYASDNIKYGQSVNQFSTARASRIDEMIRQKIESKKKIGVKDMMEMQRDTVDIFAEKVLPQMIKYFKKNGEKLFIGNKLQKIKEFLGKLENWDFKIAVESVEASIFSMWRHNFTGKIFQFFEEEVARNQIVRSFVIDPFLFRKISEMVENLDKTEYSEDWCISEKQQNCYITLFESFYEVEEELNKRVGKNDWRQGILHEQQFPHHAFSPTPLSFIYDRAIRGFGNHNTVAVAIQQLYFDDFHSAYGANYRQVIDFSKGGKSYWVIDTGISESVFSQYYDDQVRTKKLKIYEIA</sequence>
<gene>
    <name evidence="5" type="ORF">PPERSA_10614</name>
</gene>
<dbReference type="CDD" id="cd03747">
    <property type="entry name" value="Ntn_PGA_like"/>
    <property type="match status" value="1"/>
</dbReference>
<keyword evidence="2" id="KW-0378">Hydrolase</keyword>
<comment type="similarity">
    <text evidence="1">Belongs to the peptidase S45 family.</text>
</comment>
<dbReference type="PANTHER" id="PTHR34218">
    <property type="entry name" value="PEPTIDASE S45 PENICILLIN AMIDASE"/>
    <property type="match status" value="1"/>
</dbReference>
<accession>A0A0V0R0N1</accession>
<dbReference type="Gene3D" id="1.10.439.10">
    <property type="entry name" value="Penicillin Amidohydrolase, domain 1"/>
    <property type="match status" value="1"/>
</dbReference>
<dbReference type="InterPro" id="IPR043147">
    <property type="entry name" value="Penicillin_amidase_A-knob"/>
</dbReference>
<dbReference type="GO" id="GO:0017000">
    <property type="term" value="P:antibiotic biosynthetic process"/>
    <property type="evidence" value="ECO:0007669"/>
    <property type="project" value="InterPro"/>
</dbReference>
<dbReference type="InterPro" id="IPR023343">
    <property type="entry name" value="Penicillin_amidase_dom1"/>
</dbReference>
<dbReference type="Gene3D" id="2.30.120.10">
    <property type="match status" value="1"/>
</dbReference>
<evidence type="ECO:0000313" key="5">
    <source>
        <dbReference type="EMBL" id="KRX07979.1"/>
    </source>
</evidence>
<dbReference type="PIRSF" id="PIRSF001227">
    <property type="entry name" value="Pen_acylase"/>
    <property type="match status" value="1"/>
</dbReference>
<dbReference type="SUPFAM" id="SSF56235">
    <property type="entry name" value="N-terminal nucleophile aminohydrolases (Ntn hydrolases)"/>
    <property type="match status" value="1"/>
</dbReference>
<evidence type="ECO:0000256" key="4">
    <source>
        <dbReference type="SAM" id="SignalP"/>
    </source>
</evidence>
<name>A0A0V0R0N1_PSEPJ</name>
<evidence type="ECO:0000256" key="1">
    <source>
        <dbReference type="ARBA" id="ARBA00006586"/>
    </source>
</evidence>
<evidence type="ECO:0000256" key="2">
    <source>
        <dbReference type="ARBA" id="ARBA00022801"/>
    </source>
</evidence>
<dbReference type="InParanoid" id="A0A0V0R0N1"/>